<evidence type="ECO:0000256" key="1">
    <source>
        <dbReference type="ARBA" id="ARBA00022679"/>
    </source>
</evidence>
<dbReference type="SUPFAM" id="SSF55729">
    <property type="entry name" value="Acyl-CoA N-acyltransferases (Nat)"/>
    <property type="match status" value="1"/>
</dbReference>
<dbReference type="InterPro" id="IPR000182">
    <property type="entry name" value="GNAT_dom"/>
</dbReference>
<dbReference type="InterPro" id="IPR016181">
    <property type="entry name" value="Acyl_CoA_acyltransferase"/>
</dbReference>
<keyword evidence="1 4" id="KW-0808">Transferase</keyword>
<dbReference type="Gene3D" id="3.40.630.30">
    <property type="match status" value="1"/>
</dbReference>
<dbReference type="CDD" id="cd04301">
    <property type="entry name" value="NAT_SF"/>
    <property type="match status" value="1"/>
</dbReference>
<dbReference type="Pfam" id="PF00583">
    <property type="entry name" value="Acetyltransf_1"/>
    <property type="match status" value="1"/>
</dbReference>
<organism evidence="4">
    <name type="scientific">Streptantibioticus silvisoli</name>
    <dbReference type="NCBI Taxonomy" id="2705255"/>
    <lineage>
        <taxon>Bacteria</taxon>
        <taxon>Bacillati</taxon>
        <taxon>Actinomycetota</taxon>
        <taxon>Actinomycetes</taxon>
        <taxon>Kitasatosporales</taxon>
        <taxon>Streptomycetaceae</taxon>
        <taxon>Streptantibioticus</taxon>
    </lineage>
</organism>
<accession>A0AA90GZJ1</accession>
<keyword evidence="2 4" id="KW-0012">Acyltransferase</keyword>
<dbReference type="InterPro" id="IPR050832">
    <property type="entry name" value="Bact_Acetyltransf"/>
</dbReference>
<dbReference type="RefSeq" id="WP_271316942.1">
    <property type="nucleotide sequence ID" value="NZ_JABXJJ020000002.1"/>
</dbReference>
<dbReference type="EMBL" id="JABXJJ020000002">
    <property type="protein sequence ID" value="MDI5968228.1"/>
    <property type="molecule type" value="Genomic_DNA"/>
</dbReference>
<evidence type="ECO:0000259" key="3">
    <source>
        <dbReference type="PROSITE" id="PS51186"/>
    </source>
</evidence>
<proteinExistence type="predicted"/>
<dbReference type="EC" id="2.3.1.-" evidence="4"/>
<comment type="caution">
    <text evidence="4">The sequence shown here is derived from an EMBL/GenBank/DDBJ whole genome shotgun (WGS) entry which is preliminary data.</text>
</comment>
<dbReference type="PROSITE" id="PS51186">
    <property type="entry name" value="GNAT"/>
    <property type="match status" value="1"/>
</dbReference>
<dbReference type="PANTHER" id="PTHR43877">
    <property type="entry name" value="AMINOALKYLPHOSPHONATE N-ACETYLTRANSFERASE-RELATED-RELATED"/>
    <property type="match status" value="1"/>
</dbReference>
<dbReference type="GO" id="GO:0016747">
    <property type="term" value="F:acyltransferase activity, transferring groups other than amino-acyl groups"/>
    <property type="evidence" value="ECO:0007669"/>
    <property type="project" value="InterPro"/>
</dbReference>
<evidence type="ECO:0000256" key="2">
    <source>
        <dbReference type="ARBA" id="ARBA00023315"/>
    </source>
</evidence>
<protein>
    <submittedName>
        <fullName evidence="4">N-acetyltransferase</fullName>
        <ecNumber evidence="4">2.3.1.-</ecNumber>
    </submittedName>
</protein>
<sequence length="200" mass="21555">METAMTSGGSGETVILDVRELTSDPDLRARFAESAHRILADLVRGGAALGWVEPPSPGEVAELLDHVVSAVHAGDGGLRAAYVDRGLVGLGYWLRYARPTHRPHADLEKLAVDAAAHGRGVGRALTAAVIADARRAGIEVLTLDARADNSNALHLYRSLGFSEYGRLPDFVAVGTRRYDKVFYMLDFRQEADGRQPADHA</sequence>
<feature type="domain" description="N-acetyltransferase" evidence="3">
    <location>
        <begin position="25"/>
        <end position="189"/>
    </location>
</feature>
<name>A0AA90GZJ1_9ACTN</name>
<evidence type="ECO:0000313" key="4">
    <source>
        <dbReference type="EMBL" id="MDI5968228.1"/>
    </source>
</evidence>
<gene>
    <name evidence="4" type="ORF">POF50_002505</name>
</gene>
<reference evidence="4" key="1">
    <citation type="submission" date="2023-05" db="EMBL/GenBank/DDBJ databases">
        <title>Streptantibioticus silvisoli sp. nov., acidotolerant actinomycetes 1 from pine litter.</title>
        <authorList>
            <person name="Swiecimska M."/>
            <person name="Golinska P."/>
            <person name="Sangal V."/>
            <person name="Wachnowicz B."/>
            <person name="Goodfellow M."/>
        </authorList>
    </citation>
    <scope>NUCLEOTIDE SEQUENCE</scope>
    <source>
        <strain evidence="4">SL13</strain>
    </source>
</reference>
<dbReference type="AlphaFoldDB" id="A0AA90GZJ1"/>